<dbReference type="KEGG" id="mcl:MCCL_0765"/>
<dbReference type="EMBL" id="AP009484">
    <property type="protein sequence ID" value="BAH17472.1"/>
    <property type="molecule type" value="Genomic_DNA"/>
</dbReference>
<protein>
    <submittedName>
        <fullName evidence="1">Uncharacterized protein</fullName>
    </submittedName>
</protein>
<dbReference type="HOGENOM" id="CLU_2193739_0_0_9"/>
<proteinExistence type="predicted"/>
<accession>B9EB61</accession>
<dbReference type="AlphaFoldDB" id="B9EB61"/>
<name>B9EB61_MACCJ</name>
<evidence type="ECO:0000313" key="2">
    <source>
        <dbReference type="Proteomes" id="UP000001383"/>
    </source>
</evidence>
<reference evidence="1 2" key="1">
    <citation type="journal article" date="2009" name="J. Bacteriol.">
        <title>Complete genome sequence of Macrococcus caseolyticus strain JCSCS5402, reflecting the ancestral genome of the human-pathogenic staphylococci.</title>
        <authorList>
            <person name="Baba T."/>
            <person name="Kuwahara-Arai K."/>
            <person name="Uchiyama I."/>
            <person name="Takeuchi F."/>
            <person name="Ito T."/>
            <person name="Hiramatsu K."/>
        </authorList>
    </citation>
    <scope>NUCLEOTIDE SEQUENCE [LARGE SCALE GENOMIC DNA]</scope>
    <source>
        <strain evidence="1 2">JCSC5402</strain>
    </source>
</reference>
<dbReference type="Proteomes" id="UP000001383">
    <property type="component" value="Chromosome"/>
</dbReference>
<evidence type="ECO:0000313" key="1">
    <source>
        <dbReference type="EMBL" id="BAH17472.1"/>
    </source>
</evidence>
<gene>
    <name evidence="1" type="ordered locus">MCCL_0765</name>
</gene>
<sequence>MNTLRRLLKSMGQTSGTKEKRQIYYQKDIHILVVRTECLQKKKISWTFGLIQVHLTVVYWKRARNYHSQPICTSKGVTSIVDGSTHRSQQQLLHVVSLLIRSYYRTVS</sequence>
<organism evidence="1 2">
    <name type="scientific">Macrococcus caseolyticus (strain JCSC5402)</name>
    <name type="common">Macrococcoides caseolyticum</name>
    <dbReference type="NCBI Taxonomy" id="458233"/>
    <lineage>
        <taxon>Bacteria</taxon>
        <taxon>Bacillati</taxon>
        <taxon>Bacillota</taxon>
        <taxon>Bacilli</taxon>
        <taxon>Bacillales</taxon>
        <taxon>Staphylococcaceae</taxon>
        <taxon>Macrococcoides</taxon>
    </lineage>
</organism>